<dbReference type="EMBL" id="JBFSHR010000001">
    <property type="protein sequence ID" value="MEX6428330.1"/>
    <property type="molecule type" value="Genomic_DNA"/>
</dbReference>
<dbReference type="NCBIfam" id="NF041359">
    <property type="entry name" value="GntG_guanitoxin"/>
    <property type="match status" value="1"/>
</dbReference>
<evidence type="ECO:0000256" key="2">
    <source>
        <dbReference type="ARBA" id="ARBA00006966"/>
    </source>
</evidence>
<dbReference type="SUPFAM" id="SSF53383">
    <property type="entry name" value="PLP-dependent transferases"/>
    <property type="match status" value="1"/>
</dbReference>
<dbReference type="PANTHER" id="PTHR48097:SF9">
    <property type="entry name" value="L-THREONINE ALDOLASE"/>
    <property type="match status" value="1"/>
</dbReference>
<dbReference type="Gene3D" id="3.40.640.10">
    <property type="entry name" value="Type I PLP-dependent aspartate aminotransferase-like (Major domain)"/>
    <property type="match status" value="1"/>
</dbReference>
<dbReference type="InterPro" id="IPR015424">
    <property type="entry name" value="PyrdxlP-dep_Trfase"/>
</dbReference>
<dbReference type="Gene3D" id="3.90.1150.10">
    <property type="entry name" value="Aspartate Aminotransferase, domain 1"/>
    <property type="match status" value="1"/>
</dbReference>
<feature type="domain" description="Aromatic amino acid beta-eliminating lyase/threonine aldolase" evidence="4">
    <location>
        <begin position="5"/>
        <end position="286"/>
    </location>
</feature>
<dbReference type="Pfam" id="PF01212">
    <property type="entry name" value="Beta_elim_lyase"/>
    <property type="match status" value="1"/>
</dbReference>
<keyword evidence="3" id="KW-0663">Pyridoxal phosphate</keyword>
<gene>
    <name evidence="5" type="ORF">AB6A68_00525</name>
</gene>
<evidence type="ECO:0000313" key="5">
    <source>
        <dbReference type="EMBL" id="MEX6428330.1"/>
    </source>
</evidence>
<dbReference type="InterPro" id="IPR015422">
    <property type="entry name" value="PyrdxlP-dep_Trfase_small"/>
</dbReference>
<reference evidence="5 6" key="1">
    <citation type="submission" date="2024-07" db="EMBL/GenBank/DDBJ databases">
        <title>Draft Genome Sequence of Ferrimicrobium acidiphilum Strain YE2023, Isolated from a Pulp of Bioleach Reactor.</title>
        <authorList>
            <person name="Elkina Y.A."/>
            <person name="Bulaeva A.G."/>
            <person name="Beletsky A.V."/>
            <person name="Mardanov A.V."/>
        </authorList>
    </citation>
    <scope>NUCLEOTIDE SEQUENCE [LARGE SCALE GENOMIC DNA]</scope>
    <source>
        <strain evidence="5 6">YE2023</strain>
    </source>
</reference>
<dbReference type="InterPro" id="IPR015421">
    <property type="entry name" value="PyrdxlP-dep_Trfase_major"/>
</dbReference>
<name>A0ABV3XZ97_9ACTN</name>
<dbReference type="RefSeq" id="WP_298382763.1">
    <property type="nucleotide sequence ID" value="NZ_JBFSHR010000001.1"/>
</dbReference>
<comment type="caution">
    <text evidence="5">The sequence shown here is derived from an EMBL/GenBank/DDBJ whole genome shotgun (WGS) entry which is preliminary data.</text>
</comment>
<evidence type="ECO:0000256" key="1">
    <source>
        <dbReference type="ARBA" id="ARBA00001933"/>
    </source>
</evidence>
<sequence length="337" mass="35737">MHVVDLRSDTVTKPSAAMRAFMMEAEVGDDGYGEDPSVAELERRVGDLVGFEAGLFVASGTMGNQVALRSLTQPGDPVIVAARAHLLQFEAGASAKNAGIQLLSVEDSRGYPDPNQVRDLVRQYRRIHNPVRLIAVENTHMPSGGVPIGSEAMASLVEAADGTPIYIDGARLWNASVALGAEPAVLCRGAVAVSTCLSKGLAAPMGSVISGSAEFIQRARVERARLGGRLRQAGLMAAGGIFALEHHRPRLAEDHRRAQLLASRIRTQLSPTVADIPEVFTNIVLVAVENPDRSVQALAERGVLCNVLPAGQLRLVTHADLDDEAIELAASRIVASL</sequence>
<evidence type="ECO:0000259" key="4">
    <source>
        <dbReference type="Pfam" id="PF01212"/>
    </source>
</evidence>
<comment type="similarity">
    <text evidence="2">Belongs to the threonine aldolase family.</text>
</comment>
<protein>
    <submittedName>
        <fullName evidence="5">Low specificity L-threonine aldolase</fullName>
    </submittedName>
</protein>
<proteinExistence type="inferred from homology"/>
<dbReference type="Proteomes" id="UP001560267">
    <property type="component" value="Unassembled WGS sequence"/>
</dbReference>
<dbReference type="InterPro" id="IPR001597">
    <property type="entry name" value="ArAA_b-elim_lyase/Thr_aldolase"/>
</dbReference>
<comment type="cofactor">
    <cofactor evidence="1">
        <name>pyridoxal 5'-phosphate</name>
        <dbReference type="ChEBI" id="CHEBI:597326"/>
    </cofactor>
</comment>
<dbReference type="PANTHER" id="PTHR48097">
    <property type="entry name" value="L-THREONINE ALDOLASE-RELATED"/>
    <property type="match status" value="1"/>
</dbReference>
<evidence type="ECO:0000256" key="3">
    <source>
        <dbReference type="ARBA" id="ARBA00022898"/>
    </source>
</evidence>
<dbReference type="InterPro" id="IPR023603">
    <property type="entry name" value="Low_specificity_L-TA-like"/>
</dbReference>
<organism evidence="5 6">
    <name type="scientific">Ferrimicrobium acidiphilum</name>
    <dbReference type="NCBI Taxonomy" id="121039"/>
    <lineage>
        <taxon>Bacteria</taxon>
        <taxon>Bacillati</taxon>
        <taxon>Actinomycetota</taxon>
        <taxon>Acidimicrobiia</taxon>
        <taxon>Acidimicrobiales</taxon>
        <taxon>Acidimicrobiaceae</taxon>
        <taxon>Ferrimicrobium</taxon>
    </lineage>
</organism>
<keyword evidence="6" id="KW-1185">Reference proteome</keyword>
<evidence type="ECO:0000313" key="6">
    <source>
        <dbReference type="Proteomes" id="UP001560267"/>
    </source>
</evidence>
<dbReference type="PIRSF" id="PIRSF017617">
    <property type="entry name" value="Thr_aldolase"/>
    <property type="match status" value="1"/>
</dbReference>
<accession>A0ABV3XZ97</accession>